<name>A0A5B7E055_PORTR</name>
<organism evidence="2 3">
    <name type="scientific">Portunus trituberculatus</name>
    <name type="common">Swimming crab</name>
    <name type="synonym">Neptunus trituberculatus</name>
    <dbReference type="NCBI Taxonomy" id="210409"/>
    <lineage>
        <taxon>Eukaryota</taxon>
        <taxon>Metazoa</taxon>
        <taxon>Ecdysozoa</taxon>
        <taxon>Arthropoda</taxon>
        <taxon>Crustacea</taxon>
        <taxon>Multicrustacea</taxon>
        <taxon>Malacostraca</taxon>
        <taxon>Eumalacostraca</taxon>
        <taxon>Eucarida</taxon>
        <taxon>Decapoda</taxon>
        <taxon>Pleocyemata</taxon>
        <taxon>Brachyura</taxon>
        <taxon>Eubrachyura</taxon>
        <taxon>Portunoidea</taxon>
        <taxon>Portunidae</taxon>
        <taxon>Portuninae</taxon>
        <taxon>Portunus</taxon>
    </lineage>
</organism>
<keyword evidence="3" id="KW-1185">Reference proteome</keyword>
<protein>
    <submittedName>
        <fullName evidence="2">Uncharacterized protein</fullName>
    </submittedName>
</protein>
<reference evidence="2 3" key="1">
    <citation type="submission" date="2019-05" db="EMBL/GenBank/DDBJ databases">
        <title>Another draft genome of Portunus trituberculatus and its Hox gene families provides insights of decapod evolution.</title>
        <authorList>
            <person name="Jeong J.-H."/>
            <person name="Song I."/>
            <person name="Kim S."/>
            <person name="Choi T."/>
            <person name="Kim D."/>
            <person name="Ryu S."/>
            <person name="Kim W."/>
        </authorList>
    </citation>
    <scope>NUCLEOTIDE SEQUENCE [LARGE SCALE GENOMIC DNA]</scope>
    <source>
        <tissue evidence="2">Muscle</tissue>
    </source>
</reference>
<dbReference type="Proteomes" id="UP000324222">
    <property type="component" value="Unassembled WGS sequence"/>
</dbReference>
<proteinExistence type="predicted"/>
<feature type="compositionally biased region" description="Polar residues" evidence="1">
    <location>
        <begin position="169"/>
        <end position="179"/>
    </location>
</feature>
<sequence length="179" mass="19998">MDLNHLRVAIMTAILPRDGLVVYVLKRDRQLTVRLESAFVRTVTNISVHLIQSKKGKNDVKCSSHMLQKGYALILFQLRQEAAMHYNPPHTDELTDAPFADFRSVKKLSRRCLSFIPVTRAMSPSHAEFKGNAVVVFNIQMTLLSVAPRTWPPASRSSGAAPNWPPGLDSSSSPVNKYN</sequence>
<dbReference type="EMBL" id="VSRR010001719">
    <property type="protein sequence ID" value="MPC27280.1"/>
    <property type="molecule type" value="Genomic_DNA"/>
</dbReference>
<gene>
    <name evidence="2" type="ORF">E2C01_020448</name>
</gene>
<evidence type="ECO:0000313" key="2">
    <source>
        <dbReference type="EMBL" id="MPC27280.1"/>
    </source>
</evidence>
<evidence type="ECO:0000256" key="1">
    <source>
        <dbReference type="SAM" id="MobiDB-lite"/>
    </source>
</evidence>
<feature type="region of interest" description="Disordered" evidence="1">
    <location>
        <begin position="155"/>
        <end position="179"/>
    </location>
</feature>
<dbReference type="AlphaFoldDB" id="A0A5B7E055"/>
<evidence type="ECO:0000313" key="3">
    <source>
        <dbReference type="Proteomes" id="UP000324222"/>
    </source>
</evidence>
<accession>A0A5B7E055</accession>
<comment type="caution">
    <text evidence="2">The sequence shown here is derived from an EMBL/GenBank/DDBJ whole genome shotgun (WGS) entry which is preliminary data.</text>
</comment>